<keyword evidence="2" id="KW-1185">Reference proteome</keyword>
<dbReference type="Proteomes" id="UP000824998">
    <property type="component" value="Unassembled WGS sequence"/>
</dbReference>
<protein>
    <submittedName>
        <fullName evidence="1">Uncharacterized protein</fullName>
    </submittedName>
</protein>
<organism evidence="1 2">
    <name type="scientific">Amylocarpus encephaloides</name>
    <dbReference type="NCBI Taxonomy" id="45428"/>
    <lineage>
        <taxon>Eukaryota</taxon>
        <taxon>Fungi</taxon>
        <taxon>Dikarya</taxon>
        <taxon>Ascomycota</taxon>
        <taxon>Pezizomycotina</taxon>
        <taxon>Leotiomycetes</taxon>
        <taxon>Helotiales</taxon>
        <taxon>Helotiales incertae sedis</taxon>
        <taxon>Amylocarpus</taxon>
    </lineage>
</organism>
<evidence type="ECO:0000313" key="1">
    <source>
        <dbReference type="EMBL" id="KAG9236160.1"/>
    </source>
</evidence>
<comment type="caution">
    <text evidence="1">The sequence shown here is derived from an EMBL/GenBank/DDBJ whole genome shotgun (WGS) entry which is preliminary data.</text>
</comment>
<name>A0A9P8C7A5_9HELO</name>
<dbReference type="AlphaFoldDB" id="A0A9P8C7A5"/>
<gene>
    <name evidence="1" type="ORF">BJ875DRAFT_439628</name>
</gene>
<reference evidence="1" key="1">
    <citation type="journal article" date="2021" name="IMA Fungus">
        <title>Genomic characterization of three marine fungi, including Emericellopsis atlantica sp. nov. with signatures of a generalist lifestyle and marine biomass degradation.</title>
        <authorList>
            <person name="Hagestad O.C."/>
            <person name="Hou L."/>
            <person name="Andersen J.H."/>
            <person name="Hansen E.H."/>
            <person name="Altermark B."/>
            <person name="Li C."/>
            <person name="Kuhnert E."/>
            <person name="Cox R.J."/>
            <person name="Crous P.W."/>
            <person name="Spatafora J.W."/>
            <person name="Lail K."/>
            <person name="Amirebrahimi M."/>
            <person name="Lipzen A."/>
            <person name="Pangilinan J."/>
            <person name="Andreopoulos W."/>
            <person name="Hayes R.D."/>
            <person name="Ng V."/>
            <person name="Grigoriev I.V."/>
            <person name="Jackson S.A."/>
            <person name="Sutton T.D.S."/>
            <person name="Dobson A.D.W."/>
            <person name="Rama T."/>
        </authorList>
    </citation>
    <scope>NUCLEOTIDE SEQUENCE</scope>
    <source>
        <strain evidence="1">TRa018bII</strain>
    </source>
</reference>
<evidence type="ECO:0000313" key="2">
    <source>
        <dbReference type="Proteomes" id="UP000824998"/>
    </source>
</evidence>
<dbReference type="EMBL" id="MU251413">
    <property type="protein sequence ID" value="KAG9236160.1"/>
    <property type="molecule type" value="Genomic_DNA"/>
</dbReference>
<accession>A0A9P8C7A5</accession>
<sequence>MAIYHTAAVPVSLPLNPQQRKSKQLSSSNSLHNKADMTPISDEDFRFFMDVYGWNFLATTCSDHLSPLEDQVLSLGWPATVDVHGAPFSQPKRVTCCYPIHPVQFITPYDLSNSIPDIVSNLSGKPRVPDGNITVSFFRIGPDSGAGSDNPPHVFLVTVPPNFLTKEQSNQLANGILKMVESELSMEDIDDIDPAFKVAVVENALSDTGPPFTNEVQLGSSIGGVGPTWGSLGGTLEGEIYHGNHGEETYSFCLSCHQALVNGTGAVNEFHNLASHVEEQTNAINSPALGLVQHTKYSLTRLVSNTKHRNLPEGVEKSRTILEPSSFTKLATLSASSGLNTIDIDGALMDWAIVLLPEEESRGTNEPHRLVLKFGNASGLTIGMVNTFEKTNVEYRDDKAFRTGNCWQLMRSPK</sequence>
<proteinExistence type="predicted"/>